<dbReference type="InterPro" id="IPR007210">
    <property type="entry name" value="ABC_Gly_betaine_transp_sub-bd"/>
</dbReference>
<evidence type="ECO:0000256" key="3">
    <source>
        <dbReference type="ARBA" id="ARBA00022692"/>
    </source>
</evidence>
<dbReference type="PANTHER" id="PTHR30177">
    <property type="entry name" value="GLYCINE BETAINE/L-PROLINE TRANSPORT SYSTEM PERMEASE PROTEIN PROW"/>
    <property type="match status" value="1"/>
</dbReference>
<dbReference type="RefSeq" id="WP_022936968.1">
    <property type="nucleotide sequence ID" value="NZ_CABKRQ010000002.1"/>
</dbReference>
<dbReference type="InterPro" id="IPR035906">
    <property type="entry name" value="MetI-like_sf"/>
</dbReference>
<feature type="transmembrane region" description="Helical" evidence="8">
    <location>
        <begin position="15"/>
        <end position="43"/>
    </location>
</feature>
<dbReference type="EMBL" id="QJKH01000005">
    <property type="protein sequence ID" value="PXX79597.1"/>
    <property type="molecule type" value="Genomic_DNA"/>
</dbReference>
<dbReference type="InterPro" id="IPR051204">
    <property type="entry name" value="ABC_transp_perm/SBD"/>
</dbReference>
<keyword evidence="3 8" id="KW-0812">Transmembrane</keyword>
<organism evidence="10 11">
    <name type="scientific">Dielma fastidiosa</name>
    <dbReference type="NCBI Taxonomy" id="1034346"/>
    <lineage>
        <taxon>Bacteria</taxon>
        <taxon>Bacillati</taxon>
        <taxon>Bacillota</taxon>
        <taxon>Erysipelotrichia</taxon>
        <taxon>Erysipelotrichales</taxon>
        <taxon>Erysipelotrichaceae</taxon>
        <taxon>Dielma</taxon>
    </lineage>
</organism>
<evidence type="ECO:0000256" key="6">
    <source>
        <dbReference type="ARBA" id="ARBA00035642"/>
    </source>
</evidence>
<evidence type="ECO:0000313" key="11">
    <source>
        <dbReference type="Proteomes" id="UP000247612"/>
    </source>
</evidence>
<comment type="similarity">
    <text evidence="6">In the C-terminal section; belongs to the OsmX family.</text>
</comment>
<dbReference type="CDD" id="cd13612">
    <property type="entry name" value="PBP2_ProWX"/>
    <property type="match status" value="1"/>
</dbReference>
<dbReference type="InterPro" id="IPR000515">
    <property type="entry name" value="MetI-like"/>
</dbReference>
<dbReference type="Gene3D" id="1.10.3720.10">
    <property type="entry name" value="MetI-like"/>
    <property type="match status" value="1"/>
</dbReference>
<reference evidence="10 11" key="1">
    <citation type="submission" date="2018-05" db="EMBL/GenBank/DDBJ databases">
        <title>Genomic Encyclopedia of Type Strains, Phase IV (KMG-IV): sequencing the most valuable type-strain genomes for metagenomic binning, comparative biology and taxonomic classification.</title>
        <authorList>
            <person name="Goeker M."/>
        </authorList>
    </citation>
    <scope>NUCLEOTIDE SEQUENCE [LARGE SCALE GENOMIC DNA]</scope>
    <source>
        <strain evidence="10 11">JC118</strain>
    </source>
</reference>
<comment type="similarity">
    <text evidence="7">In the N-terminal section; belongs to the binding-protein-dependent transport system permease family.</text>
</comment>
<dbReference type="Proteomes" id="UP000247612">
    <property type="component" value="Unassembled WGS sequence"/>
</dbReference>
<dbReference type="AlphaFoldDB" id="A0A318LDA5"/>
<dbReference type="GO" id="GO:0043190">
    <property type="term" value="C:ATP-binding cassette (ABC) transporter complex"/>
    <property type="evidence" value="ECO:0007669"/>
    <property type="project" value="InterPro"/>
</dbReference>
<protein>
    <submittedName>
        <fullName evidence="10">Osmoprotectant transport system permease protein</fullName>
    </submittedName>
</protein>
<keyword evidence="2 8" id="KW-0813">Transport</keyword>
<feature type="transmembrane region" description="Helical" evidence="8">
    <location>
        <begin position="80"/>
        <end position="98"/>
    </location>
</feature>
<gene>
    <name evidence="10" type="ORF">DES51_10568</name>
</gene>
<comment type="caution">
    <text evidence="10">The sequence shown here is derived from an EMBL/GenBank/DDBJ whole genome shotgun (WGS) entry which is preliminary data.</text>
</comment>
<feature type="domain" description="ABC transmembrane type-1" evidence="9">
    <location>
        <begin position="20"/>
        <end position="199"/>
    </location>
</feature>
<sequence>MIQDILTLLTERSAFFINLCIQHITISMIAICIAIIIGGCIGIFVSEYSKTSKPVLGIINFLYTIPSISMLGFLIPLSGIGNTTAIIALTLYALLPMVRNTYTGIRNVDENIIEASRGMGSTDFQILTKIKLPLALPVIMSGIRNMVTMTIALAGIASFIGAGGLGVAIYRGITTNNAAMTITGSLLIALLALVFDAVLGFIEKSLQVKHIRRNQQKITIISGSIAGLAFLLAAFMFFSKPADNTLHIATKPMTEQYILGEMLEILIEEKTDLNVEITQGVGGGTSNIQPAMESGEFDLYPEYTGTGWNMVLKQSKLYTEDMFDQLQSGYQDQYQMEWVGMYGFANSYALAVRKSIADQYHLEDISDLQAIADQLIFGAEYDFFEREDGYDPLCAAYNLHFKSTVDLDIGLKYQAINEGKIDVMPIFTTDGQYSIADITVLNDNFNFYPSYQCGNVIRSEVLQQHPELNEIFKQLEQILTDKEMAEMNYEVETMGAEPRDIAMKFLRQKGLI</sequence>
<dbReference type="SUPFAM" id="SSF53850">
    <property type="entry name" value="Periplasmic binding protein-like II"/>
    <property type="match status" value="1"/>
</dbReference>
<evidence type="ECO:0000256" key="5">
    <source>
        <dbReference type="ARBA" id="ARBA00023136"/>
    </source>
</evidence>
<dbReference type="OrthoDB" id="9801163at2"/>
<dbReference type="PROSITE" id="PS50928">
    <property type="entry name" value="ABC_TM1"/>
    <property type="match status" value="1"/>
</dbReference>
<comment type="similarity">
    <text evidence="8">Belongs to the binding-protein-dependent transport system permease family.</text>
</comment>
<dbReference type="PANTHER" id="PTHR30177:SF4">
    <property type="entry name" value="OSMOPROTECTANT IMPORT PERMEASE PROTEIN OSMW"/>
    <property type="match status" value="1"/>
</dbReference>
<keyword evidence="5 8" id="KW-0472">Membrane</keyword>
<name>A0A318LDA5_9FIRM</name>
<proteinExistence type="inferred from homology"/>
<dbReference type="Gene3D" id="3.40.190.10">
    <property type="entry name" value="Periplasmic binding protein-like II"/>
    <property type="match status" value="1"/>
</dbReference>
<evidence type="ECO:0000256" key="4">
    <source>
        <dbReference type="ARBA" id="ARBA00022989"/>
    </source>
</evidence>
<dbReference type="SUPFAM" id="SSF161098">
    <property type="entry name" value="MetI-like"/>
    <property type="match status" value="1"/>
</dbReference>
<feature type="transmembrane region" description="Helical" evidence="8">
    <location>
        <begin position="55"/>
        <end position="74"/>
    </location>
</feature>
<dbReference type="FunFam" id="1.10.3720.10:FF:000001">
    <property type="entry name" value="Glycine betaine ABC transporter, permease"/>
    <property type="match status" value="1"/>
</dbReference>
<keyword evidence="11" id="KW-1185">Reference proteome</keyword>
<dbReference type="STRING" id="1034346.GCA_000313565_00662"/>
<dbReference type="GO" id="GO:0022857">
    <property type="term" value="F:transmembrane transporter activity"/>
    <property type="evidence" value="ECO:0007669"/>
    <property type="project" value="InterPro"/>
</dbReference>
<comment type="subcellular location">
    <subcellularLocation>
        <location evidence="8">Cell membrane</location>
        <topology evidence="8">Multi-pass membrane protein</topology>
    </subcellularLocation>
    <subcellularLocation>
        <location evidence="1">Membrane</location>
        <topology evidence="1">Multi-pass membrane protein</topology>
    </subcellularLocation>
</comment>
<keyword evidence="4 8" id="KW-1133">Transmembrane helix</keyword>
<accession>A0A318LDA5</accession>
<feature type="transmembrane region" description="Helical" evidence="8">
    <location>
        <begin position="150"/>
        <end position="173"/>
    </location>
</feature>
<evidence type="ECO:0000259" key="9">
    <source>
        <dbReference type="PROSITE" id="PS50928"/>
    </source>
</evidence>
<evidence type="ECO:0000256" key="7">
    <source>
        <dbReference type="ARBA" id="ARBA00035652"/>
    </source>
</evidence>
<dbReference type="Pfam" id="PF00528">
    <property type="entry name" value="BPD_transp_1"/>
    <property type="match status" value="1"/>
</dbReference>
<feature type="transmembrane region" description="Helical" evidence="8">
    <location>
        <begin position="179"/>
        <end position="202"/>
    </location>
</feature>
<dbReference type="Gene3D" id="3.40.190.120">
    <property type="entry name" value="Osmoprotection protein (prox), domain 2"/>
    <property type="match status" value="1"/>
</dbReference>
<evidence type="ECO:0000256" key="8">
    <source>
        <dbReference type="RuleBase" id="RU363032"/>
    </source>
</evidence>
<evidence type="ECO:0000313" key="10">
    <source>
        <dbReference type="EMBL" id="PXX79597.1"/>
    </source>
</evidence>
<evidence type="ECO:0000256" key="2">
    <source>
        <dbReference type="ARBA" id="ARBA00022448"/>
    </source>
</evidence>
<evidence type="ECO:0000256" key="1">
    <source>
        <dbReference type="ARBA" id="ARBA00004141"/>
    </source>
</evidence>
<dbReference type="CDD" id="cd06261">
    <property type="entry name" value="TM_PBP2"/>
    <property type="match status" value="1"/>
</dbReference>
<dbReference type="Pfam" id="PF04069">
    <property type="entry name" value="OpuAC"/>
    <property type="match status" value="1"/>
</dbReference>
<dbReference type="GO" id="GO:0031460">
    <property type="term" value="P:glycine betaine transport"/>
    <property type="evidence" value="ECO:0007669"/>
    <property type="project" value="TreeGrafter"/>
</dbReference>
<feature type="transmembrane region" description="Helical" evidence="8">
    <location>
        <begin position="218"/>
        <end position="238"/>
    </location>
</feature>